<dbReference type="AlphaFoldDB" id="A0A0C4XXL0"/>
<protein>
    <submittedName>
        <fullName evidence="2">Uncharacterized protein</fullName>
    </submittedName>
</protein>
<reference evidence="2" key="1">
    <citation type="submission" date="2014-10" db="EMBL/GenBank/DDBJ databases">
        <authorList>
            <person name="Liu L."/>
            <person name="Ji S."/>
            <person name="Ruan Z."/>
            <person name="Fu Y."/>
            <person name="Fu Y."/>
            <person name="Wang Y."/>
            <person name="Yu Y."/>
        </authorList>
    </citation>
    <scope>NUCLEOTIDE SEQUENCE</scope>
    <source>
        <strain evidence="2">A221</strain>
        <plasmid evidence="2">pAZJ221</plasmid>
    </source>
</reference>
<dbReference type="PATRIC" id="fig|470.1342.peg.3857"/>
<organism evidence="2">
    <name type="scientific">Acinetobacter baumannii</name>
    <dbReference type="NCBI Taxonomy" id="470"/>
    <lineage>
        <taxon>Bacteria</taxon>
        <taxon>Pseudomonadati</taxon>
        <taxon>Pseudomonadota</taxon>
        <taxon>Gammaproteobacteria</taxon>
        <taxon>Moraxellales</taxon>
        <taxon>Moraxellaceae</taxon>
        <taxon>Acinetobacter</taxon>
        <taxon>Acinetobacter calcoaceticus/baumannii complex</taxon>
    </lineage>
</organism>
<gene>
    <name evidence="2" type="ORF">NG19_0062</name>
</gene>
<keyword evidence="1" id="KW-0812">Transmembrane</keyword>
<keyword evidence="1" id="KW-0472">Membrane</keyword>
<accession>A0A0C4XXL0</accession>
<dbReference type="RefSeq" id="WP_000424195.1">
    <property type="nucleotide sequence ID" value="NZ_CP018144.1"/>
</dbReference>
<keyword evidence="2" id="KW-0614">Plasmid</keyword>
<evidence type="ECO:0000256" key="1">
    <source>
        <dbReference type="SAM" id="Phobius"/>
    </source>
</evidence>
<keyword evidence="1" id="KW-1133">Transmembrane helix</keyword>
<feature type="transmembrane region" description="Helical" evidence="1">
    <location>
        <begin position="21"/>
        <end position="46"/>
    </location>
</feature>
<sequence>MELTVPNPVQKLNVLAKYERPLLVAFVVMAAMLLWMGLSTAGTATGVGSQFGTWATTLEGWIKGPYGKMTMLFALLIAIGAFAWTRDLKVIVIPVVGAIAIGLVVSLITGSFTALI</sequence>
<reference evidence="2" key="2">
    <citation type="journal article" date="2015" name="Antimicrob. Agents Chemother.">
        <title>Dissemination of blaOXA-23 in Acinetobacter spp. in China: Main Roles of Conjugative Plasmid pAZJ221 and Transposon Tn2009.</title>
        <authorList>
            <person name="Liu L.L."/>
            <person name="Ji S.J."/>
            <person name="Ruan Z."/>
            <person name="Fu Y."/>
            <person name="Fu Y.Q."/>
            <person name="Wang Y.F."/>
            <person name="Yu Y.S."/>
        </authorList>
    </citation>
    <scope>NUCLEOTIDE SEQUENCE</scope>
    <source>
        <strain evidence="2">A221</strain>
        <plasmid evidence="2">pAZJ221</plasmid>
    </source>
</reference>
<dbReference type="EMBL" id="KM922672">
    <property type="protein sequence ID" value="AJF79898.1"/>
    <property type="molecule type" value="Genomic_DNA"/>
</dbReference>
<proteinExistence type="predicted"/>
<feature type="transmembrane region" description="Helical" evidence="1">
    <location>
        <begin position="91"/>
        <end position="115"/>
    </location>
</feature>
<name>A0A0C4XXL0_ACIBA</name>
<geneLocation type="plasmid" evidence="2">
    <name>pAZJ221</name>
</geneLocation>
<evidence type="ECO:0000313" key="2">
    <source>
        <dbReference type="EMBL" id="AJF79898.1"/>
    </source>
</evidence>
<feature type="transmembrane region" description="Helical" evidence="1">
    <location>
        <begin position="66"/>
        <end position="84"/>
    </location>
</feature>